<gene>
    <name evidence="1" type="ORF">ANCDUO_19611</name>
</gene>
<reference evidence="1 2" key="1">
    <citation type="submission" date="2013-12" db="EMBL/GenBank/DDBJ databases">
        <title>Draft genome of the parsitic nematode Ancylostoma duodenale.</title>
        <authorList>
            <person name="Mitreva M."/>
        </authorList>
    </citation>
    <scope>NUCLEOTIDE SEQUENCE [LARGE SCALE GENOMIC DNA]</scope>
    <source>
        <strain evidence="1 2">Zhejiang</strain>
    </source>
</reference>
<evidence type="ECO:0000313" key="1">
    <source>
        <dbReference type="EMBL" id="KIH50311.1"/>
    </source>
</evidence>
<keyword evidence="2" id="KW-1185">Reference proteome</keyword>
<dbReference type="Proteomes" id="UP000054047">
    <property type="component" value="Unassembled WGS sequence"/>
</dbReference>
<protein>
    <submittedName>
        <fullName evidence="1">Uncharacterized protein</fullName>
    </submittedName>
</protein>
<sequence>MTAQGRVMLEVVTDQLPHELIAIVRSISLQLRRVCVSLTDVDYVAIAADMSLTALLADTAHLSQRLTLGRTMTGDILRRGTLPRMVDEEEVHTMATAATHTVHQPQTALEAHLGVGDRLPVLGTARLLGKVVVDLQ</sequence>
<dbReference type="AlphaFoldDB" id="A0A0C2FZR5"/>
<organism evidence="1 2">
    <name type="scientific">Ancylostoma duodenale</name>
    <dbReference type="NCBI Taxonomy" id="51022"/>
    <lineage>
        <taxon>Eukaryota</taxon>
        <taxon>Metazoa</taxon>
        <taxon>Ecdysozoa</taxon>
        <taxon>Nematoda</taxon>
        <taxon>Chromadorea</taxon>
        <taxon>Rhabditida</taxon>
        <taxon>Rhabditina</taxon>
        <taxon>Rhabditomorpha</taxon>
        <taxon>Strongyloidea</taxon>
        <taxon>Ancylostomatidae</taxon>
        <taxon>Ancylostomatinae</taxon>
        <taxon>Ancylostoma</taxon>
    </lineage>
</organism>
<name>A0A0C2FZR5_9BILA</name>
<proteinExistence type="predicted"/>
<accession>A0A0C2FZR5</accession>
<dbReference type="EMBL" id="KN750096">
    <property type="protein sequence ID" value="KIH50311.1"/>
    <property type="molecule type" value="Genomic_DNA"/>
</dbReference>
<evidence type="ECO:0000313" key="2">
    <source>
        <dbReference type="Proteomes" id="UP000054047"/>
    </source>
</evidence>